<feature type="transmembrane region" description="Helical" evidence="5">
    <location>
        <begin position="12"/>
        <end position="32"/>
    </location>
</feature>
<name>A0A4R0YPU5_9GAMM</name>
<keyword evidence="4 5" id="KW-0472">Membrane</keyword>
<feature type="domain" description="GtrA/DPMS transmembrane" evidence="6">
    <location>
        <begin position="11"/>
        <end position="121"/>
    </location>
</feature>
<comment type="caution">
    <text evidence="7">The sequence shown here is derived from an EMBL/GenBank/DDBJ whole genome shotgun (WGS) entry which is preliminary data.</text>
</comment>
<keyword evidence="3 5" id="KW-1133">Transmembrane helix</keyword>
<reference evidence="7 8" key="1">
    <citation type="submission" date="2019-02" db="EMBL/GenBank/DDBJ databases">
        <title>Dyella amyloliquefaciens sp. nov., isolated from forest soil.</title>
        <authorList>
            <person name="Gao Z.-H."/>
            <person name="Qiu L.-H."/>
        </authorList>
    </citation>
    <scope>NUCLEOTIDE SEQUENCE [LARGE SCALE GENOMIC DNA]</scope>
    <source>
        <strain evidence="7 8">KACC 12747</strain>
    </source>
</reference>
<gene>
    <name evidence="7" type="ORF">EZM97_27700</name>
</gene>
<comment type="subcellular location">
    <subcellularLocation>
        <location evidence="1">Membrane</location>
        <topology evidence="1">Multi-pass membrane protein</topology>
    </subcellularLocation>
</comment>
<feature type="transmembrane region" description="Helical" evidence="5">
    <location>
        <begin position="73"/>
        <end position="91"/>
    </location>
</feature>
<evidence type="ECO:0000313" key="7">
    <source>
        <dbReference type="EMBL" id="TCI08416.1"/>
    </source>
</evidence>
<dbReference type="GO" id="GO:0000271">
    <property type="term" value="P:polysaccharide biosynthetic process"/>
    <property type="evidence" value="ECO:0007669"/>
    <property type="project" value="InterPro"/>
</dbReference>
<evidence type="ECO:0000259" key="6">
    <source>
        <dbReference type="Pfam" id="PF04138"/>
    </source>
</evidence>
<accession>A0A4R0YPU5</accession>
<evidence type="ECO:0000256" key="5">
    <source>
        <dbReference type="SAM" id="Phobius"/>
    </source>
</evidence>
<dbReference type="GO" id="GO:0016020">
    <property type="term" value="C:membrane"/>
    <property type="evidence" value="ECO:0007669"/>
    <property type="project" value="UniProtKB-SubCell"/>
</dbReference>
<dbReference type="RefSeq" id="WP_131151643.1">
    <property type="nucleotide sequence ID" value="NZ_SJTG01000004.1"/>
</dbReference>
<keyword evidence="2 5" id="KW-0812">Transmembrane</keyword>
<dbReference type="Pfam" id="PF04138">
    <property type="entry name" value="GtrA_DPMS_TM"/>
    <property type="match status" value="1"/>
</dbReference>
<feature type="transmembrane region" description="Helical" evidence="5">
    <location>
        <begin position="97"/>
        <end position="116"/>
    </location>
</feature>
<proteinExistence type="predicted"/>
<organism evidence="7 8">
    <name type="scientific">Dyella soli</name>
    <dbReference type="NCBI Taxonomy" id="522319"/>
    <lineage>
        <taxon>Bacteria</taxon>
        <taxon>Pseudomonadati</taxon>
        <taxon>Pseudomonadota</taxon>
        <taxon>Gammaproteobacteria</taxon>
        <taxon>Lysobacterales</taxon>
        <taxon>Rhodanobacteraceae</taxon>
        <taxon>Dyella</taxon>
    </lineage>
</organism>
<dbReference type="AlphaFoldDB" id="A0A4R0YPU5"/>
<evidence type="ECO:0000313" key="8">
    <source>
        <dbReference type="Proteomes" id="UP000291822"/>
    </source>
</evidence>
<evidence type="ECO:0000256" key="2">
    <source>
        <dbReference type="ARBA" id="ARBA00022692"/>
    </source>
</evidence>
<evidence type="ECO:0000256" key="1">
    <source>
        <dbReference type="ARBA" id="ARBA00004141"/>
    </source>
</evidence>
<protein>
    <submittedName>
        <fullName evidence="7">GtrA family protein</fullName>
    </submittedName>
</protein>
<evidence type="ECO:0000256" key="4">
    <source>
        <dbReference type="ARBA" id="ARBA00023136"/>
    </source>
</evidence>
<dbReference type="InterPro" id="IPR007267">
    <property type="entry name" value="GtrA_DPMS_TM"/>
</dbReference>
<keyword evidence="8" id="KW-1185">Reference proteome</keyword>
<dbReference type="Proteomes" id="UP000291822">
    <property type="component" value="Unassembled WGS sequence"/>
</dbReference>
<evidence type="ECO:0000256" key="3">
    <source>
        <dbReference type="ARBA" id="ARBA00022989"/>
    </source>
</evidence>
<dbReference type="EMBL" id="SJTG01000004">
    <property type="protein sequence ID" value="TCI08416.1"/>
    <property type="molecule type" value="Genomic_DNA"/>
</dbReference>
<sequence length="134" mass="14998">MRKLLKLRFIRFVLVGGLNTLFGFTVYALFVVAHSPTWVALIGGNLAGIVFNFLTTGHFVFLDVSRRRLPRFVAAYLLTYAMNLVLIAWLNKLTYNAIVSQAILTPFMAVVSYVLLSKLVFAPAHPQAQVEHAD</sequence>
<feature type="transmembrane region" description="Helical" evidence="5">
    <location>
        <begin position="38"/>
        <end position="61"/>
    </location>
</feature>